<organism evidence="10 11">
    <name type="scientific">Williamsia serinedens</name>
    <dbReference type="NCBI Taxonomy" id="391736"/>
    <lineage>
        <taxon>Bacteria</taxon>
        <taxon>Bacillati</taxon>
        <taxon>Actinomycetota</taxon>
        <taxon>Actinomycetes</taxon>
        <taxon>Mycobacteriales</taxon>
        <taxon>Nocardiaceae</taxon>
        <taxon>Williamsia</taxon>
    </lineage>
</organism>
<keyword evidence="6 7" id="KW-0472">Membrane</keyword>
<dbReference type="PROSITE" id="PS50885">
    <property type="entry name" value="HAMP"/>
    <property type="match status" value="1"/>
</dbReference>
<feature type="domain" description="Guanylate cyclase" evidence="8">
    <location>
        <begin position="338"/>
        <end position="462"/>
    </location>
</feature>
<dbReference type="CDD" id="cd07302">
    <property type="entry name" value="CHD"/>
    <property type="match status" value="1"/>
</dbReference>
<feature type="transmembrane region" description="Helical" evidence="7">
    <location>
        <begin position="118"/>
        <end position="140"/>
    </location>
</feature>
<dbReference type="PANTHER" id="PTHR43081">
    <property type="entry name" value="ADENYLATE CYCLASE, TERMINAL-DIFFERENTIATION SPECIFIC-RELATED"/>
    <property type="match status" value="1"/>
</dbReference>
<comment type="caution">
    <text evidence="10">The sequence shown here is derived from an EMBL/GenBank/DDBJ whole genome shotgun (WGS) entry which is preliminary data.</text>
</comment>
<evidence type="ECO:0000256" key="7">
    <source>
        <dbReference type="SAM" id="Phobius"/>
    </source>
</evidence>
<dbReference type="CDD" id="cd06225">
    <property type="entry name" value="HAMP"/>
    <property type="match status" value="1"/>
</dbReference>
<keyword evidence="3" id="KW-1003">Cell membrane</keyword>
<dbReference type="InterPro" id="IPR003660">
    <property type="entry name" value="HAMP_dom"/>
</dbReference>
<evidence type="ECO:0000313" key="10">
    <source>
        <dbReference type="EMBL" id="MCP2161635.1"/>
    </source>
</evidence>
<dbReference type="Proteomes" id="UP001205740">
    <property type="component" value="Unassembled WGS sequence"/>
</dbReference>
<evidence type="ECO:0000313" key="11">
    <source>
        <dbReference type="Proteomes" id="UP001205740"/>
    </source>
</evidence>
<name>A0ABT1H4T6_9NOCA</name>
<evidence type="ECO:0000256" key="6">
    <source>
        <dbReference type="ARBA" id="ARBA00023136"/>
    </source>
</evidence>
<proteinExistence type="inferred from homology"/>
<dbReference type="Pfam" id="PF00672">
    <property type="entry name" value="HAMP"/>
    <property type="match status" value="1"/>
</dbReference>
<dbReference type="PANTHER" id="PTHR43081:SF17">
    <property type="entry name" value="BLL5647 PROTEIN"/>
    <property type="match status" value="1"/>
</dbReference>
<sequence>MRRDYDYGSILLGSVDEGRRKQRIRIQVLLTLSIVLSNAIGAVIAIVLSSAGIPEPSVFHTKFWWVNFIALPIYVGAALVLGALLGTLIIVRQLRWAIRDQEPTRKEARRARWIPWKLTALQAAFWIGAVIMFTICYGVLDPNLIPKIFFVVALSGTVVCAISYLLSEFSLRPIAAQIIAADPRSARRRRGALRTRAFISWSVGSGIPIVGMFLVAGFGLFRDQTTKTDVFVGITVLVGIALFTGLLLTMLNTTHVIAPVRNVASGMTKVSKGDTDVSVVIFDDTELGELQAGFNDMVQGLRERERLQDLFGRHVGRDVAEAALSSDPELGGTERTVAVVFVDVIGSTTLAAERRPSEVVSILNRFFAVIVTEVEQRKGLVNKFEGDAVLAVFGAPIDLDDSAGAALAAARAISSRLADEVPELSAGIGVGYGSVVAGNVGAIQRFEYTVIGDAVNESARLSELAKRDPAHPLASGAAVEAAHDEVQHWCEQETVTLRGRTAETVVYAAR</sequence>
<dbReference type="Gene3D" id="6.10.340.10">
    <property type="match status" value="1"/>
</dbReference>
<dbReference type="InterPro" id="IPR050697">
    <property type="entry name" value="Adenylyl/Guanylyl_Cyclase_3/4"/>
</dbReference>
<dbReference type="Pfam" id="PF00211">
    <property type="entry name" value="Guanylate_cyc"/>
    <property type="match status" value="1"/>
</dbReference>
<dbReference type="InterPro" id="IPR001054">
    <property type="entry name" value="A/G_cyclase"/>
</dbReference>
<keyword evidence="5 7" id="KW-1133">Transmembrane helix</keyword>
<evidence type="ECO:0000259" key="8">
    <source>
        <dbReference type="PROSITE" id="PS50125"/>
    </source>
</evidence>
<evidence type="ECO:0000256" key="3">
    <source>
        <dbReference type="ARBA" id="ARBA00022475"/>
    </source>
</evidence>
<feature type="domain" description="HAMP" evidence="9">
    <location>
        <begin position="254"/>
        <end position="306"/>
    </location>
</feature>
<dbReference type="SUPFAM" id="SSF158472">
    <property type="entry name" value="HAMP domain-like"/>
    <property type="match status" value="1"/>
</dbReference>
<accession>A0ABT1H4T6</accession>
<feature type="transmembrane region" description="Helical" evidence="7">
    <location>
        <begin position="197"/>
        <end position="218"/>
    </location>
</feature>
<evidence type="ECO:0000259" key="9">
    <source>
        <dbReference type="PROSITE" id="PS50885"/>
    </source>
</evidence>
<evidence type="ECO:0000256" key="1">
    <source>
        <dbReference type="ARBA" id="ARBA00004651"/>
    </source>
</evidence>
<feature type="transmembrane region" description="Helical" evidence="7">
    <location>
        <begin position="63"/>
        <end position="91"/>
    </location>
</feature>
<gene>
    <name evidence="10" type="ORF">LX12_002834</name>
</gene>
<protein>
    <submittedName>
        <fullName evidence="10">Adenylate cyclase</fullName>
    </submittedName>
</protein>
<feature type="transmembrane region" description="Helical" evidence="7">
    <location>
        <begin position="28"/>
        <end position="51"/>
    </location>
</feature>
<dbReference type="Gene3D" id="3.30.70.1230">
    <property type="entry name" value="Nucleotide cyclase"/>
    <property type="match status" value="1"/>
</dbReference>
<dbReference type="SUPFAM" id="SSF55073">
    <property type="entry name" value="Nucleotide cyclase"/>
    <property type="match status" value="1"/>
</dbReference>
<dbReference type="PROSITE" id="PS50125">
    <property type="entry name" value="GUANYLATE_CYCLASE_2"/>
    <property type="match status" value="1"/>
</dbReference>
<dbReference type="EMBL" id="JAMTCG010000005">
    <property type="protein sequence ID" value="MCP2161635.1"/>
    <property type="molecule type" value="Genomic_DNA"/>
</dbReference>
<dbReference type="RefSeq" id="WP_253655228.1">
    <property type="nucleotide sequence ID" value="NZ_BAAAOE010000001.1"/>
</dbReference>
<dbReference type="SMART" id="SM00044">
    <property type="entry name" value="CYCc"/>
    <property type="match status" value="1"/>
</dbReference>
<dbReference type="SMART" id="SM00304">
    <property type="entry name" value="HAMP"/>
    <property type="match status" value="1"/>
</dbReference>
<evidence type="ECO:0000256" key="5">
    <source>
        <dbReference type="ARBA" id="ARBA00022989"/>
    </source>
</evidence>
<evidence type="ECO:0000256" key="2">
    <source>
        <dbReference type="ARBA" id="ARBA00005381"/>
    </source>
</evidence>
<dbReference type="InterPro" id="IPR029787">
    <property type="entry name" value="Nucleotide_cyclase"/>
</dbReference>
<comment type="subcellular location">
    <subcellularLocation>
        <location evidence="1">Cell membrane</location>
        <topology evidence="1">Multi-pass membrane protein</topology>
    </subcellularLocation>
</comment>
<reference evidence="10 11" key="1">
    <citation type="submission" date="2022-06" db="EMBL/GenBank/DDBJ databases">
        <title>Genomic Encyclopedia of Archaeal and Bacterial Type Strains, Phase II (KMG-II): from individual species to whole genera.</title>
        <authorList>
            <person name="Goeker M."/>
        </authorList>
    </citation>
    <scope>NUCLEOTIDE SEQUENCE [LARGE SCALE GENOMIC DNA]</scope>
    <source>
        <strain evidence="10 11">DSM 45037</strain>
    </source>
</reference>
<keyword evidence="11" id="KW-1185">Reference proteome</keyword>
<feature type="transmembrane region" description="Helical" evidence="7">
    <location>
        <begin position="230"/>
        <end position="251"/>
    </location>
</feature>
<keyword evidence="4 7" id="KW-0812">Transmembrane</keyword>
<comment type="similarity">
    <text evidence="2">Belongs to the adenylyl cyclase class-3 family.</text>
</comment>
<evidence type="ECO:0000256" key="4">
    <source>
        <dbReference type="ARBA" id="ARBA00022692"/>
    </source>
</evidence>
<feature type="transmembrane region" description="Helical" evidence="7">
    <location>
        <begin position="146"/>
        <end position="166"/>
    </location>
</feature>